<name>A0ABW2TVL4_9PSEU</name>
<dbReference type="Proteomes" id="UP001596512">
    <property type="component" value="Unassembled WGS sequence"/>
</dbReference>
<proteinExistence type="predicted"/>
<protein>
    <submittedName>
        <fullName evidence="1">Uncharacterized protein</fullName>
    </submittedName>
</protein>
<evidence type="ECO:0000313" key="1">
    <source>
        <dbReference type="EMBL" id="MFC7617336.1"/>
    </source>
</evidence>
<gene>
    <name evidence="1" type="ORF">ACFQV2_31845</name>
</gene>
<organism evidence="1 2">
    <name type="scientific">Actinokineospora soli</name>
    <dbReference type="NCBI Taxonomy" id="1048753"/>
    <lineage>
        <taxon>Bacteria</taxon>
        <taxon>Bacillati</taxon>
        <taxon>Actinomycetota</taxon>
        <taxon>Actinomycetes</taxon>
        <taxon>Pseudonocardiales</taxon>
        <taxon>Pseudonocardiaceae</taxon>
        <taxon>Actinokineospora</taxon>
    </lineage>
</organism>
<sequence length="114" mass="12359">MERSHRAAFSPSPGSGYWCSRVHESTGVYAAPSRTDAVTFASRLVVQNDGWCLSAQVAVSHLLSHGTSGQFSGRWGVHSLPGTHRSATVKSTRPVAATPARTPYSIRVRWPLRV</sequence>
<accession>A0ABW2TVL4</accession>
<keyword evidence="2" id="KW-1185">Reference proteome</keyword>
<reference evidence="2" key="1">
    <citation type="journal article" date="2019" name="Int. J. Syst. Evol. Microbiol.">
        <title>The Global Catalogue of Microorganisms (GCM) 10K type strain sequencing project: providing services to taxonomists for standard genome sequencing and annotation.</title>
        <authorList>
            <consortium name="The Broad Institute Genomics Platform"/>
            <consortium name="The Broad Institute Genome Sequencing Center for Infectious Disease"/>
            <person name="Wu L."/>
            <person name="Ma J."/>
        </authorList>
    </citation>
    <scope>NUCLEOTIDE SEQUENCE [LARGE SCALE GENOMIC DNA]</scope>
    <source>
        <strain evidence="2">JCM 17695</strain>
    </source>
</reference>
<dbReference type="EMBL" id="JBHTEY010000004">
    <property type="protein sequence ID" value="MFC7617336.1"/>
    <property type="molecule type" value="Genomic_DNA"/>
</dbReference>
<comment type="caution">
    <text evidence="1">The sequence shown here is derived from an EMBL/GenBank/DDBJ whole genome shotgun (WGS) entry which is preliminary data.</text>
</comment>
<evidence type="ECO:0000313" key="2">
    <source>
        <dbReference type="Proteomes" id="UP001596512"/>
    </source>
</evidence>